<keyword evidence="2" id="KW-1185">Reference proteome</keyword>
<evidence type="ECO:0000313" key="1">
    <source>
        <dbReference type="EMBL" id="VUC25438.1"/>
    </source>
</evidence>
<sequence length="112" mass="12352">MGISWAVLCAWIADDQASRAAESTGGVTDKGVNWTLMPAERQAGASRFQHPLSTGDISYTNPVYPVRPIASSHLTLQHLGTSNQLELFIRKQLFPTQRSLIRALRANINKAY</sequence>
<evidence type="ECO:0000313" key="2">
    <source>
        <dbReference type="Proteomes" id="UP000766486"/>
    </source>
</evidence>
<name>A0ABY6U354_BIOOC</name>
<organism evidence="1 2">
    <name type="scientific">Bionectria ochroleuca</name>
    <name type="common">Gliocladium roseum</name>
    <dbReference type="NCBI Taxonomy" id="29856"/>
    <lineage>
        <taxon>Eukaryota</taxon>
        <taxon>Fungi</taxon>
        <taxon>Dikarya</taxon>
        <taxon>Ascomycota</taxon>
        <taxon>Pezizomycotina</taxon>
        <taxon>Sordariomycetes</taxon>
        <taxon>Hypocreomycetidae</taxon>
        <taxon>Hypocreales</taxon>
        <taxon>Bionectriaceae</taxon>
        <taxon>Clonostachys</taxon>
    </lineage>
</organism>
<gene>
    <name evidence="1" type="ORF">CLO192961_LOCUS168825</name>
</gene>
<dbReference type="EMBL" id="CABFNS010000735">
    <property type="protein sequence ID" value="VUC25438.1"/>
    <property type="molecule type" value="Genomic_DNA"/>
</dbReference>
<dbReference type="Proteomes" id="UP000766486">
    <property type="component" value="Unassembled WGS sequence"/>
</dbReference>
<accession>A0ABY6U354</accession>
<comment type="caution">
    <text evidence="1">The sequence shown here is derived from an EMBL/GenBank/DDBJ whole genome shotgun (WGS) entry which is preliminary data.</text>
</comment>
<proteinExistence type="predicted"/>
<protein>
    <submittedName>
        <fullName evidence="1">Uncharacterized protein</fullName>
    </submittedName>
</protein>
<reference evidence="1 2" key="1">
    <citation type="submission" date="2019-06" db="EMBL/GenBank/DDBJ databases">
        <authorList>
            <person name="Broberg M."/>
        </authorList>
    </citation>
    <scope>NUCLEOTIDE SEQUENCE [LARGE SCALE GENOMIC DNA]</scope>
</reference>